<proteinExistence type="predicted"/>
<dbReference type="AlphaFoldDB" id="B8D3E4"/>
<gene>
    <name evidence="1" type="ordered locus">DKAM_0086</name>
</gene>
<sequence length="57" mass="6437">MTGRRDLAGRLHGSLAAPTIAVLNSAYTVGTRHPFQTVYVVRVSWFIGRPWYFKPCD</sequence>
<evidence type="ECO:0000313" key="2">
    <source>
        <dbReference type="Proteomes" id="UP000006903"/>
    </source>
</evidence>
<organism evidence="1 2">
    <name type="scientific">Desulfurococcus amylolyticus (strain DSM 18924 / JCM 16383 / VKM B-2413 / 1221n)</name>
    <name type="common">Desulfurococcus kamchatkensis</name>
    <dbReference type="NCBI Taxonomy" id="490899"/>
    <lineage>
        <taxon>Archaea</taxon>
        <taxon>Thermoproteota</taxon>
        <taxon>Thermoprotei</taxon>
        <taxon>Desulfurococcales</taxon>
        <taxon>Desulfurococcaceae</taxon>
        <taxon>Desulfurococcus</taxon>
    </lineage>
</organism>
<accession>B8D3E4</accession>
<reference evidence="1 2" key="1">
    <citation type="journal article" date="2009" name="J. Bacteriol.">
        <title>Complete genome sequence of the anaerobic, protein-degrading hyperthermophilic crenarchaeon Desulfurococcus kamchatkensis.</title>
        <authorList>
            <person name="Ravin N.V."/>
            <person name="Mardanov A.V."/>
            <person name="Beletsky A.V."/>
            <person name="Kublanov I.V."/>
            <person name="Kolganova T.V."/>
            <person name="Lebedinsky A.V."/>
            <person name="Chernyh N.A."/>
            <person name="Bonch-Osmolovskaya E.A."/>
            <person name="Skryabin K.G."/>
        </authorList>
    </citation>
    <scope>NUCLEOTIDE SEQUENCE [LARGE SCALE GENOMIC DNA]</scope>
    <source>
        <strain evidence="2">DSM 18924 / JCM 16383 / VKM B-2413 / 1221n</strain>
    </source>
</reference>
<evidence type="ECO:0000313" key="1">
    <source>
        <dbReference type="EMBL" id="ACL10415.1"/>
    </source>
</evidence>
<name>B8D3E4_DESA1</name>
<dbReference type="KEGG" id="dka:DKAM_0086"/>
<dbReference type="HOGENOM" id="CLU_2985504_0_0_2"/>
<dbReference type="EMBL" id="CP001140">
    <property type="protein sequence ID" value="ACL10415.1"/>
    <property type="molecule type" value="Genomic_DNA"/>
</dbReference>
<protein>
    <submittedName>
        <fullName evidence="1">Uncharacterized protein</fullName>
    </submittedName>
</protein>
<dbReference type="Proteomes" id="UP000006903">
    <property type="component" value="Chromosome"/>
</dbReference>